<reference evidence="3 4" key="1">
    <citation type="journal article" date="2015" name="Genome Announc.">
        <title>Complete Genome Sequence of Pelosinus fermentans JBW45, a Member of a Remarkably Competitive Group of Negativicutes in the Firmicutes Phylum.</title>
        <authorList>
            <person name="De Leon K.B."/>
            <person name="Utturkar S.M."/>
            <person name="Camilleri L.B."/>
            <person name="Elias D.A."/>
            <person name="Arkin A.P."/>
            <person name="Fields M.W."/>
            <person name="Brown S.D."/>
            <person name="Wall J.D."/>
        </authorList>
    </citation>
    <scope>NUCLEOTIDE SEQUENCE [LARGE SCALE GENOMIC DNA]</scope>
    <source>
        <strain evidence="3 4">JBW45</strain>
    </source>
</reference>
<dbReference type="AlphaFoldDB" id="I9NRK9"/>
<dbReference type="Gene3D" id="3.30.420.10">
    <property type="entry name" value="Ribonuclease H-like superfamily/Ribonuclease H"/>
    <property type="match status" value="1"/>
</dbReference>
<evidence type="ECO:0000259" key="2">
    <source>
        <dbReference type="PROSITE" id="PS50994"/>
    </source>
</evidence>
<dbReference type="PANTHER" id="PTHR10948">
    <property type="entry name" value="TRANSPOSASE"/>
    <property type="match status" value="1"/>
</dbReference>
<dbReference type="Proteomes" id="UP000005361">
    <property type="component" value="Chromosome"/>
</dbReference>
<dbReference type="InterPro" id="IPR001584">
    <property type="entry name" value="Integrase_cat-core"/>
</dbReference>
<evidence type="ECO:0000256" key="1">
    <source>
        <dbReference type="ARBA" id="ARBA00023172"/>
    </source>
</evidence>
<dbReference type="Pfam" id="PF00665">
    <property type="entry name" value="rve"/>
    <property type="match status" value="1"/>
</dbReference>
<dbReference type="GO" id="GO:0003676">
    <property type="term" value="F:nucleic acid binding"/>
    <property type="evidence" value="ECO:0007669"/>
    <property type="project" value="InterPro"/>
</dbReference>
<evidence type="ECO:0000313" key="3">
    <source>
        <dbReference type="EMBL" id="AJQ26509.1"/>
    </source>
</evidence>
<dbReference type="PANTHER" id="PTHR10948:SF23">
    <property type="entry name" value="TRANSPOSASE INSI FOR INSERTION SEQUENCE ELEMENT IS30A-RELATED"/>
    <property type="match status" value="1"/>
</dbReference>
<dbReference type="KEGG" id="pft:JBW_01157"/>
<protein>
    <submittedName>
        <fullName evidence="3">Integrase catalytic region</fullName>
    </submittedName>
</protein>
<dbReference type="PROSITE" id="PS50994">
    <property type="entry name" value="INTEGRASE"/>
    <property type="match status" value="1"/>
</dbReference>
<dbReference type="Pfam" id="PF13936">
    <property type="entry name" value="HTH_38"/>
    <property type="match status" value="1"/>
</dbReference>
<evidence type="ECO:0000313" key="4">
    <source>
        <dbReference type="Proteomes" id="UP000005361"/>
    </source>
</evidence>
<dbReference type="InterPro" id="IPR036397">
    <property type="entry name" value="RNaseH_sf"/>
</dbReference>
<dbReference type="EMBL" id="CP010978">
    <property type="protein sequence ID" value="AJQ26509.1"/>
    <property type="molecule type" value="Genomic_DNA"/>
</dbReference>
<keyword evidence="1" id="KW-0233">DNA recombination</keyword>
<dbReference type="HOGENOM" id="CLU_035706_0_2_9"/>
<dbReference type="InterPro" id="IPR053392">
    <property type="entry name" value="Transposase_IS30-like"/>
</dbReference>
<reference evidence="4" key="2">
    <citation type="submission" date="2015-02" db="EMBL/GenBank/DDBJ databases">
        <title>Complete Genome Sequence of Pelosinus fermentans JBW45.</title>
        <authorList>
            <person name="De Leon K.B."/>
            <person name="Utturkar S.M."/>
            <person name="Camilleri L.B."/>
            <person name="Arkin A.P."/>
            <person name="Fields M.W."/>
            <person name="Brown S.D."/>
            <person name="Wall J.D."/>
        </authorList>
    </citation>
    <scope>NUCLEOTIDE SEQUENCE [LARGE SCALE GENOMIC DNA]</scope>
    <source>
        <strain evidence="4">JBW45</strain>
    </source>
</reference>
<proteinExistence type="predicted"/>
<dbReference type="GO" id="GO:0015074">
    <property type="term" value="P:DNA integration"/>
    <property type="evidence" value="ECO:0007669"/>
    <property type="project" value="InterPro"/>
</dbReference>
<name>I9NRK9_9FIRM</name>
<dbReference type="NCBIfam" id="NF033563">
    <property type="entry name" value="transpos_IS30"/>
    <property type="match status" value="1"/>
</dbReference>
<dbReference type="InterPro" id="IPR012337">
    <property type="entry name" value="RNaseH-like_sf"/>
</dbReference>
<gene>
    <name evidence="3" type="ORF">JBW_01157</name>
</gene>
<dbReference type="InterPro" id="IPR051917">
    <property type="entry name" value="Transposase-Integrase"/>
</dbReference>
<dbReference type="GO" id="GO:0005829">
    <property type="term" value="C:cytosol"/>
    <property type="evidence" value="ECO:0007669"/>
    <property type="project" value="TreeGrafter"/>
</dbReference>
<accession>I9NRK9</accession>
<sequence>MSQKDYTVENKKNKHITEKERYTIEILLKEKLKASEIAKRLGKHQRTIEREITKGKIRLLNSDLSYREEYCADRGQAVYKANGTNKGCNLKIGNDHQLAQHIEELIVKKKYAPDAVIGQIKAKGLKFKTSICTKTLYNYIDKGIFANISNRDLPVKKDKKKGIYRRVKIAHKNLKGTNIEERPIEIEHRAEYGHWEMDCVVGPRKGKGAVLLVLSERCSREEIICKMPGKTQESVKAAMDKLEIKYGKRFRAKFKTITVDNGSEFLNFKQIEQSIRVPEESRVKVYYAHPYSSWERGTNENINKMIRRFIPKGTDIGKITQAQIKRIELWINNYPRRIFGYQSASEVASKISA</sequence>
<dbReference type="SUPFAM" id="SSF53098">
    <property type="entry name" value="Ribonuclease H-like"/>
    <property type="match status" value="1"/>
</dbReference>
<dbReference type="GO" id="GO:0006310">
    <property type="term" value="P:DNA recombination"/>
    <property type="evidence" value="ECO:0007669"/>
    <property type="project" value="UniProtKB-KW"/>
</dbReference>
<feature type="domain" description="Integrase catalytic" evidence="2">
    <location>
        <begin position="179"/>
        <end position="352"/>
    </location>
</feature>
<dbReference type="GO" id="GO:0032196">
    <property type="term" value="P:transposition"/>
    <property type="evidence" value="ECO:0007669"/>
    <property type="project" value="TreeGrafter"/>
</dbReference>
<dbReference type="InterPro" id="IPR025246">
    <property type="entry name" value="IS30-like_HTH"/>
</dbReference>
<dbReference type="GO" id="GO:0004803">
    <property type="term" value="F:transposase activity"/>
    <property type="evidence" value="ECO:0007669"/>
    <property type="project" value="TreeGrafter"/>
</dbReference>
<organism evidence="3 4">
    <name type="scientific">Pelosinus fermentans JBW45</name>
    <dbReference type="NCBI Taxonomy" id="1192197"/>
    <lineage>
        <taxon>Bacteria</taxon>
        <taxon>Bacillati</taxon>
        <taxon>Bacillota</taxon>
        <taxon>Negativicutes</taxon>
        <taxon>Selenomonadales</taxon>
        <taxon>Sporomusaceae</taxon>
        <taxon>Pelosinus</taxon>
    </lineage>
</organism>
<dbReference type="STRING" id="1192197.JBW_01157"/>